<dbReference type="NCBIfam" id="TIGR01128">
    <property type="entry name" value="holA"/>
    <property type="match status" value="1"/>
</dbReference>
<evidence type="ECO:0000256" key="2">
    <source>
        <dbReference type="ARBA" id="ARBA00017703"/>
    </source>
</evidence>
<evidence type="ECO:0000259" key="9">
    <source>
        <dbReference type="Pfam" id="PF06144"/>
    </source>
</evidence>
<dbReference type="SUPFAM" id="SSF52540">
    <property type="entry name" value="P-loop containing nucleoside triphosphate hydrolases"/>
    <property type="match status" value="1"/>
</dbReference>
<dbReference type="Pfam" id="PF21694">
    <property type="entry name" value="DNA_pol3_delta_C"/>
    <property type="match status" value="1"/>
</dbReference>
<dbReference type="Gene3D" id="3.40.50.300">
    <property type="entry name" value="P-loop containing nucleotide triphosphate hydrolases"/>
    <property type="match status" value="1"/>
</dbReference>
<dbReference type="SUPFAM" id="SSF48019">
    <property type="entry name" value="post-AAA+ oligomerization domain-like"/>
    <property type="match status" value="1"/>
</dbReference>
<dbReference type="PANTHER" id="PTHR34388">
    <property type="entry name" value="DNA POLYMERASE III SUBUNIT DELTA"/>
    <property type="match status" value="1"/>
</dbReference>
<evidence type="ECO:0000313" key="12">
    <source>
        <dbReference type="Proteomes" id="UP000697472"/>
    </source>
</evidence>
<proteinExistence type="inferred from homology"/>
<comment type="caution">
    <text evidence="11">The sequence shown here is derived from an EMBL/GenBank/DDBJ whole genome shotgun (WGS) entry which is preliminary data.</text>
</comment>
<feature type="domain" description="DNA polymerase III delta N-terminal" evidence="9">
    <location>
        <begin position="21"/>
        <end position="142"/>
    </location>
</feature>
<evidence type="ECO:0000313" key="11">
    <source>
        <dbReference type="EMBL" id="MBM7643788.1"/>
    </source>
</evidence>
<evidence type="ECO:0000256" key="1">
    <source>
        <dbReference type="ARBA" id="ARBA00012417"/>
    </source>
</evidence>
<evidence type="ECO:0000256" key="4">
    <source>
        <dbReference type="ARBA" id="ARBA00022695"/>
    </source>
</evidence>
<comment type="catalytic activity">
    <reaction evidence="8">
        <text>DNA(n) + a 2'-deoxyribonucleoside 5'-triphosphate = DNA(n+1) + diphosphate</text>
        <dbReference type="Rhea" id="RHEA:22508"/>
        <dbReference type="Rhea" id="RHEA-COMP:17339"/>
        <dbReference type="Rhea" id="RHEA-COMP:17340"/>
        <dbReference type="ChEBI" id="CHEBI:33019"/>
        <dbReference type="ChEBI" id="CHEBI:61560"/>
        <dbReference type="ChEBI" id="CHEBI:173112"/>
        <dbReference type="EC" id="2.7.7.7"/>
    </reaction>
</comment>
<dbReference type="InterPro" id="IPR010372">
    <property type="entry name" value="DNA_pol3_delta_N"/>
</dbReference>
<dbReference type="EMBL" id="JAFBEH010000082">
    <property type="protein sequence ID" value="MBM7643788.1"/>
    <property type="molecule type" value="Genomic_DNA"/>
</dbReference>
<evidence type="ECO:0000256" key="8">
    <source>
        <dbReference type="ARBA" id="ARBA00049244"/>
    </source>
</evidence>
<reference evidence="11 12" key="1">
    <citation type="submission" date="2021-01" db="EMBL/GenBank/DDBJ databases">
        <title>Genomic Encyclopedia of Type Strains, Phase IV (KMG-IV): sequencing the most valuable type-strain genomes for metagenomic binning, comparative biology and taxonomic classification.</title>
        <authorList>
            <person name="Goeker M."/>
        </authorList>
    </citation>
    <scope>NUCLEOTIDE SEQUENCE [LARGE SCALE GENOMIC DNA]</scope>
    <source>
        <strain evidence="11 12">DSM 27382</strain>
    </source>
</reference>
<organism evidence="11 12">
    <name type="scientific">Streptococcus loxodontisalivarius</name>
    <dbReference type="NCBI Taxonomy" id="1349415"/>
    <lineage>
        <taxon>Bacteria</taxon>
        <taxon>Bacillati</taxon>
        <taxon>Bacillota</taxon>
        <taxon>Bacilli</taxon>
        <taxon>Lactobacillales</taxon>
        <taxon>Streptococcaceae</taxon>
        <taxon>Streptococcus</taxon>
    </lineage>
</organism>
<dbReference type="Proteomes" id="UP000697472">
    <property type="component" value="Unassembled WGS sequence"/>
</dbReference>
<dbReference type="Pfam" id="PF06144">
    <property type="entry name" value="DNA_pol3_delta"/>
    <property type="match status" value="1"/>
</dbReference>
<dbReference type="Gene3D" id="1.20.272.10">
    <property type="match status" value="1"/>
</dbReference>
<dbReference type="InterPro" id="IPR048466">
    <property type="entry name" value="DNA_pol3_delta-like_C"/>
</dbReference>
<keyword evidence="3 11" id="KW-0808">Transferase</keyword>
<dbReference type="InterPro" id="IPR005790">
    <property type="entry name" value="DNA_polIII_delta"/>
</dbReference>
<keyword evidence="12" id="KW-1185">Reference proteome</keyword>
<accession>A0ABS2PUP8</accession>
<dbReference type="InterPro" id="IPR027417">
    <property type="entry name" value="P-loop_NTPase"/>
</dbReference>
<dbReference type="RefSeq" id="WP_205010620.1">
    <property type="nucleotide sequence ID" value="NZ_JAFBEH010000082.1"/>
</dbReference>
<dbReference type="EC" id="2.7.7.7" evidence="1"/>
<dbReference type="GO" id="GO:0003887">
    <property type="term" value="F:DNA-directed DNA polymerase activity"/>
    <property type="evidence" value="ECO:0007669"/>
    <property type="project" value="UniProtKB-EC"/>
</dbReference>
<keyword evidence="6" id="KW-0239">DNA-directed DNA polymerase</keyword>
<protein>
    <recommendedName>
        <fullName evidence="2">DNA polymerase III subunit delta</fullName>
        <ecNumber evidence="1">2.7.7.7</ecNumber>
    </recommendedName>
</protein>
<feature type="domain" description="DNA polymerase III delta subunit-like C-terminal" evidence="10">
    <location>
        <begin position="214"/>
        <end position="340"/>
    </location>
</feature>
<evidence type="ECO:0000256" key="6">
    <source>
        <dbReference type="ARBA" id="ARBA00022932"/>
    </source>
</evidence>
<gene>
    <name evidence="11" type="ORF">JOC28_002120</name>
</gene>
<dbReference type="InterPro" id="IPR008921">
    <property type="entry name" value="DNA_pol3_clamp-load_cplx_C"/>
</dbReference>
<evidence type="ECO:0000256" key="3">
    <source>
        <dbReference type="ARBA" id="ARBA00022679"/>
    </source>
</evidence>
<evidence type="ECO:0000259" key="10">
    <source>
        <dbReference type="Pfam" id="PF21694"/>
    </source>
</evidence>
<keyword evidence="4 11" id="KW-0548">Nucleotidyltransferase</keyword>
<keyword evidence="5" id="KW-0235">DNA replication</keyword>
<comment type="similarity">
    <text evidence="7">Belongs to the DNA polymerase HolA subunit family.</text>
</comment>
<evidence type="ECO:0000256" key="7">
    <source>
        <dbReference type="ARBA" id="ARBA00034754"/>
    </source>
</evidence>
<dbReference type="PANTHER" id="PTHR34388:SF1">
    <property type="entry name" value="DNA POLYMERASE III SUBUNIT DELTA"/>
    <property type="match status" value="1"/>
</dbReference>
<evidence type="ECO:0000256" key="5">
    <source>
        <dbReference type="ARBA" id="ARBA00022705"/>
    </source>
</evidence>
<name>A0ABS2PUP8_9STRE</name>
<sequence>MIALEELKKISKNSLSPITVLSGEDQGQYQQMRETLMRQIDFDPADLTYSYFDMSQDSFESVEMDLESLPFFSDFKLVLVDNLLDITTDKKSFLDDKAAKQFEAYLENPVETTRLIILAPGKLDGKRRLVKLLKRDAQLFEASPLKEADLRTYFQKQAHADGMSFESGVFEELLIKSNFDFSDTQKNLAFLKAYKTSGAISSQDIAEAVPKSLQDNIFDLSQFLIKGQIDQARALVSDLRLQGEDEIKLIAVLLGQFRMFTQVKMLSAMGKAENQIVADLSDYLGRKVNPYQVKFALRDSRSLSLSFFKMVMKTLIETDFQIKSGLHDKVYLFDLALLKISCHLG</sequence>